<name>A0A2G8L6J5_STIJA</name>
<keyword evidence="3 6" id="KW-1133">Transmembrane helix</keyword>
<feature type="domain" description="Sugar phosphate transporter" evidence="7">
    <location>
        <begin position="200"/>
        <end position="487"/>
    </location>
</feature>
<dbReference type="Pfam" id="PF03151">
    <property type="entry name" value="TPT"/>
    <property type="match status" value="1"/>
</dbReference>
<organism evidence="8 9">
    <name type="scientific">Stichopus japonicus</name>
    <name type="common">Sea cucumber</name>
    <dbReference type="NCBI Taxonomy" id="307972"/>
    <lineage>
        <taxon>Eukaryota</taxon>
        <taxon>Metazoa</taxon>
        <taxon>Echinodermata</taxon>
        <taxon>Eleutherozoa</taxon>
        <taxon>Echinozoa</taxon>
        <taxon>Holothuroidea</taxon>
        <taxon>Aspidochirotacea</taxon>
        <taxon>Aspidochirotida</taxon>
        <taxon>Stichopodidae</taxon>
        <taxon>Apostichopus</taxon>
    </lineage>
</organism>
<feature type="region of interest" description="Disordered" evidence="5">
    <location>
        <begin position="1"/>
        <end position="57"/>
    </location>
</feature>
<evidence type="ECO:0000313" key="8">
    <source>
        <dbReference type="EMBL" id="PIK55882.1"/>
    </source>
</evidence>
<dbReference type="InterPro" id="IPR050186">
    <property type="entry name" value="TPT_transporter"/>
</dbReference>
<gene>
    <name evidence="8" type="ORF">BSL78_07216</name>
</gene>
<evidence type="ECO:0000313" key="9">
    <source>
        <dbReference type="Proteomes" id="UP000230750"/>
    </source>
</evidence>
<dbReference type="InterPro" id="IPR004853">
    <property type="entry name" value="Sugar_P_trans_dom"/>
</dbReference>
<dbReference type="STRING" id="307972.A0A2G8L6J5"/>
<feature type="transmembrane region" description="Helical" evidence="6">
    <location>
        <begin position="414"/>
        <end position="436"/>
    </location>
</feature>
<feature type="transmembrane region" description="Helical" evidence="6">
    <location>
        <begin position="456"/>
        <end position="486"/>
    </location>
</feature>
<dbReference type="Proteomes" id="UP000230750">
    <property type="component" value="Unassembled WGS sequence"/>
</dbReference>
<keyword evidence="9" id="KW-1185">Reference proteome</keyword>
<keyword evidence="4 6" id="KW-0472">Membrane</keyword>
<dbReference type="OrthoDB" id="5547497at2759"/>
<dbReference type="EMBL" id="MRZV01000197">
    <property type="protein sequence ID" value="PIK55882.1"/>
    <property type="molecule type" value="Genomic_DNA"/>
</dbReference>
<evidence type="ECO:0000256" key="1">
    <source>
        <dbReference type="ARBA" id="ARBA00004141"/>
    </source>
</evidence>
<accession>A0A2G8L6J5</accession>
<dbReference type="InterPro" id="IPR037185">
    <property type="entry name" value="EmrE-like"/>
</dbReference>
<sequence>MSAHNGDGSHQGVGRDGPHNMPVVPRQASNGSGDGNLGDISHDDLDGTSSWSEYLSDFDRPLQPEQEKLMSSYPSLIGVRRSNSRDNGLHIAKPAPISRSRNFSESGVLAPEESEPINKTNILPSPLKYLDNLEPSKSAPSSPREKTGQFQEHLSTFGAQKKPPHVTHRYHELMFDVEEQKADGLSHRDRQDNLFSKRAIVYLILWYFFSFCTLFLNKYILSHLDGEPSMLGSVQMMMTTLCGFVKMYVPCCLYTHKSKGDKPPNFIRSMVFLGVMRFATVVLGLVSLKHIAVSFTETIKSSAPFFTVLISFLMLGERTGIYVNLSLLPVVGGLALTSFTELSFTAIGFSAAILTNIVDCLQNVFSKKLLSGTTYKYSPPELQFYTSTAAVIFLIPSWIFLLDFPFKDGRPSSSLVLALIVNGAFFHLQSITAYALMGRISPVTHSVANTAKRALLIWLSVLVFGNAVTVLSGIGTLVVVIGVFLYNRARHYETNLKQTKLEKRPRKSLQVL</sequence>
<feature type="region of interest" description="Disordered" evidence="5">
    <location>
        <begin position="79"/>
        <end position="123"/>
    </location>
</feature>
<feature type="transmembrane region" description="Helical" evidence="6">
    <location>
        <begin position="266"/>
        <end position="286"/>
    </location>
</feature>
<dbReference type="AlphaFoldDB" id="A0A2G8L6J5"/>
<evidence type="ECO:0000256" key="6">
    <source>
        <dbReference type="SAM" id="Phobius"/>
    </source>
</evidence>
<feature type="transmembrane region" description="Helical" evidence="6">
    <location>
        <begin position="382"/>
        <end position="402"/>
    </location>
</feature>
<dbReference type="PANTHER" id="PTHR11132">
    <property type="entry name" value="SOLUTE CARRIER FAMILY 35"/>
    <property type="match status" value="1"/>
</dbReference>
<protein>
    <submittedName>
        <fullName evidence="8">Putative solute carrier family 35 member E2</fullName>
    </submittedName>
</protein>
<dbReference type="SUPFAM" id="SSF103481">
    <property type="entry name" value="Multidrug resistance efflux transporter EmrE"/>
    <property type="match status" value="2"/>
</dbReference>
<feature type="transmembrane region" description="Helical" evidence="6">
    <location>
        <begin position="327"/>
        <end position="354"/>
    </location>
</feature>
<proteinExistence type="predicted"/>
<feature type="transmembrane region" description="Helical" evidence="6">
    <location>
        <begin position="200"/>
        <end position="221"/>
    </location>
</feature>
<comment type="caution">
    <text evidence="8">The sequence shown here is derived from an EMBL/GenBank/DDBJ whole genome shotgun (WGS) entry which is preliminary data.</text>
</comment>
<evidence type="ECO:0000256" key="3">
    <source>
        <dbReference type="ARBA" id="ARBA00022989"/>
    </source>
</evidence>
<evidence type="ECO:0000256" key="4">
    <source>
        <dbReference type="ARBA" id="ARBA00023136"/>
    </source>
</evidence>
<feature type="transmembrane region" description="Helical" evidence="6">
    <location>
        <begin position="298"/>
        <end position="315"/>
    </location>
</feature>
<feature type="transmembrane region" description="Helical" evidence="6">
    <location>
        <begin position="233"/>
        <end position="254"/>
    </location>
</feature>
<evidence type="ECO:0000259" key="7">
    <source>
        <dbReference type="Pfam" id="PF03151"/>
    </source>
</evidence>
<keyword evidence="2 6" id="KW-0812">Transmembrane</keyword>
<comment type="subcellular location">
    <subcellularLocation>
        <location evidence="1">Membrane</location>
        <topology evidence="1">Multi-pass membrane protein</topology>
    </subcellularLocation>
</comment>
<evidence type="ECO:0000256" key="5">
    <source>
        <dbReference type="SAM" id="MobiDB-lite"/>
    </source>
</evidence>
<reference evidence="8 9" key="1">
    <citation type="journal article" date="2017" name="PLoS Biol.">
        <title>The sea cucumber genome provides insights into morphological evolution and visceral regeneration.</title>
        <authorList>
            <person name="Zhang X."/>
            <person name="Sun L."/>
            <person name="Yuan J."/>
            <person name="Sun Y."/>
            <person name="Gao Y."/>
            <person name="Zhang L."/>
            <person name="Li S."/>
            <person name="Dai H."/>
            <person name="Hamel J.F."/>
            <person name="Liu C."/>
            <person name="Yu Y."/>
            <person name="Liu S."/>
            <person name="Lin W."/>
            <person name="Guo K."/>
            <person name="Jin S."/>
            <person name="Xu P."/>
            <person name="Storey K.B."/>
            <person name="Huan P."/>
            <person name="Zhang T."/>
            <person name="Zhou Y."/>
            <person name="Zhang J."/>
            <person name="Lin C."/>
            <person name="Li X."/>
            <person name="Xing L."/>
            <person name="Huo D."/>
            <person name="Sun M."/>
            <person name="Wang L."/>
            <person name="Mercier A."/>
            <person name="Li F."/>
            <person name="Yang H."/>
            <person name="Xiang J."/>
        </authorList>
    </citation>
    <scope>NUCLEOTIDE SEQUENCE [LARGE SCALE GENOMIC DNA]</scope>
    <source>
        <strain evidence="8">Shaxun</strain>
        <tissue evidence="8">Muscle</tissue>
    </source>
</reference>
<dbReference type="GO" id="GO:0016020">
    <property type="term" value="C:membrane"/>
    <property type="evidence" value="ECO:0007669"/>
    <property type="project" value="UniProtKB-SubCell"/>
</dbReference>
<evidence type="ECO:0000256" key="2">
    <source>
        <dbReference type="ARBA" id="ARBA00022692"/>
    </source>
</evidence>